<dbReference type="Proteomes" id="UP000030380">
    <property type="component" value="Unassembled WGS sequence"/>
</dbReference>
<protein>
    <recommendedName>
        <fullName evidence="4">ABC transporter</fullName>
    </recommendedName>
</protein>
<comment type="caution">
    <text evidence="2">The sequence shown here is derived from an EMBL/GenBank/DDBJ whole genome shotgun (WGS) entry which is preliminary data.</text>
</comment>
<feature type="chain" id="PRO_5001997872" description="ABC transporter" evidence="1">
    <location>
        <begin position="37"/>
        <end position="224"/>
    </location>
</feature>
<reference evidence="2 3" key="1">
    <citation type="submission" date="2014-11" db="EMBL/GenBank/DDBJ databases">
        <title>Draft genome sequence of Chelonobacter oris 1662T, associated with respiratory disease in Hermann's Tortoises.</title>
        <authorList>
            <person name="Kudirkiene E."/>
            <person name="Hansen M.J."/>
            <person name="Bojesen A.M."/>
        </authorList>
    </citation>
    <scope>NUCLEOTIDE SEQUENCE [LARGE SCALE GENOMIC DNA]</scope>
    <source>
        <strain evidence="2 3">1662</strain>
    </source>
</reference>
<keyword evidence="1" id="KW-0732">Signal</keyword>
<evidence type="ECO:0008006" key="4">
    <source>
        <dbReference type="Google" id="ProtNLM"/>
    </source>
</evidence>
<feature type="signal peptide" evidence="1">
    <location>
        <begin position="1"/>
        <end position="36"/>
    </location>
</feature>
<dbReference type="STRING" id="505317.OA57_02115"/>
<dbReference type="EMBL" id="JSUM01000003">
    <property type="protein sequence ID" value="KGQ71054.1"/>
    <property type="molecule type" value="Genomic_DNA"/>
</dbReference>
<name>A0A0A3BBX6_9PAST</name>
<dbReference type="InterPro" id="IPR010412">
    <property type="entry name" value="DUF1007"/>
</dbReference>
<evidence type="ECO:0000256" key="1">
    <source>
        <dbReference type="SAM" id="SignalP"/>
    </source>
</evidence>
<accession>A0A0A3BBX6</accession>
<keyword evidence="3" id="KW-1185">Reference proteome</keyword>
<proteinExistence type="predicted"/>
<dbReference type="AlphaFoldDB" id="A0A0A3BBX6"/>
<gene>
    <name evidence="2" type="ORF">OA57_02115</name>
</gene>
<sequence>MRLKLSLSVKGLFRMRKVRLWCLGCMAWLLTWQANAHPHAFIEMQTEFLIEQNRLIGFRMSWLFDPAASAEIIYDLNRAKDSAQTRRRMTGEIMQNIVNQHYFSYFYDKNRQPLRYSTKPDSDELRIQGDRLWFSFRFYLAEPQPLAGFEGSLSTYDPGYYVAMYYPSPMNGTLPEYPQCKISVYTPKIDDFLKNYAESLDKSQRDEDLTLGSQFAQQVKLTCR</sequence>
<organism evidence="2 3">
    <name type="scientific">Chelonobacter oris</name>
    <dbReference type="NCBI Taxonomy" id="505317"/>
    <lineage>
        <taxon>Bacteria</taxon>
        <taxon>Pseudomonadati</taxon>
        <taxon>Pseudomonadota</taxon>
        <taxon>Gammaproteobacteria</taxon>
        <taxon>Pasteurellales</taxon>
        <taxon>Pasteurellaceae</taxon>
        <taxon>Chelonobacter</taxon>
    </lineage>
</organism>
<dbReference type="Pfam" id="PF06226">
    <property type="entry name" value="DUF1007"/>
    <property type="match status" value="1"/>
</dbReference>
<evidence type="ECO:0000313" key="3">
    <source>
        <dbReference type="Proteomes" id="UP000030380"/>
    </source>
</evidence>
<evidence type="ECO:0000313" key="2">
    <source>
        <dbReference type="EMBL" id="KGQ71054.1"/>
    </source>
</evidence>